<evidence type="ECO:0000313" key="2">
    <source>
        <dbReference type="EMBL" id="MCX2939522.1"/>
    </source>
</evidence>
<dbReference type="EMBL" id="JAPJDO010000025">
    <property type="protein sequence ID" value="MCX2939522.1"/>
    <property type="molecule type" value="Genomic_DNA"/>
</dbReference>
<organism evidence="2 3">
    <name type="scientific">Mycobacterium pinniadriaticum</name>
    <dbReference type="NCBI Taxonomy" id="2994102"/>
    <lineage>
        <taxon>Bacteria</taxon>
        <taxon>Bacillati</taxon>
        <taxon>Actinomycetota</taxon>
        <taxon>Actinomycetes</taxon>
        <taxon>Mycobacteriales</taxon>
        <taxon>Mycobacteriaceae</taxon>
        <taxon>Mycobacterium</taxon>
    </lineage>
</organism>
<dbReference type="Proteomes" id="UP001300745">
    <property type="component" value="Unassembled WGS sequence"/>
</dbReference>
<feature type="transmembrane region" description="Helical" evidence="1">
    <location>
        <begin position="115"/>
        <end position="140"/>
    </location>
</feature>
<gene>
    <name evidence="2" type="ORF">ORI27_22765</name>
</gene>
<keyword evidence="1" id="KW-1133">Transmembrane helix</keyword>
<proteinExistence type="predicted"/>
<protein>
    <submittedName>
        <fullName evidence="2">Uncharacterized protein</fullName>
    </submittedName>
</protein>
<feature type="transmembrane region" description="Helical" evidence="1">
    <location>
        <begin position="58"/>
        <end position="75"/>
    </location>
</feature>
<dbReference type="PROSITE" id="PS51257">
    <property type="entry name" value="PROKAR_LIPOPROTEIN"/>
    <property type="match status" value="1"/>
</dbReference>
<evidence type="ECO:0000256" key="1">
    <source>
        <dbReference type="SAM" id="Phobius"/>
    </source>
</evidence>
<evidence type="ECO:0000313" key="3">
    <source>
        <dbReference type="Proteomes" id="UP001300745"/>
    </source>
</evidence>
<keyword evidence="1" id="KW-0472">Membrane</keyword>
<comment type="caution">
    <text evidence="2">The sequence shown here is derived from an EMBL/GenBank/DDBJ whole genome shotgun (WGS) entry which is preliminary data.</text>
</comment>
<reference evidence="2 3" key="1">
    <citation type="submission" date="2022-11" db="EMBL/GenBank/DDBJ databases">
        <title>Mycobacterium sp. nov.</title>
        <authorList>
            <person name="Papic B."/>
            <person name="Spicic S."/>
            <person name="Duvnjak S."/>
        </authorList>
    </citation>
    <scope>NUCLEOTIDE SEQUENCE [LARGE SCALE GENOMIC DNA]</scope>
    <source>
        <strain evidence="2 3">CVI_P4</strain>
    </source>
</reference>
<keyword evidence="3" id="KW-1185">Reference proteome</keyword>
<name>A0ABT3SJH7_9MYCO</name>
<dbReference type="RefSeq" id="WP_265999397.1">
    <property type="nucleotide sequence ID" value="NZ_JAPJDN010000025.1"/>
</dbReference>
<keyword evidence="1" id="KW-0812">Transmembrane</keyword>
<sequence>MKTTTNVVNKRSVFAARGYFFKPAAILTIALGCCLHLYRIVYGDEMTLRYVLNPTTDALLLIPMTYAAVTGILIWRRVEFVNTAHKVFFTWSLVYLTLSVPLHVYVGLIRGDVGFYLRFFGVWFSYLLLPFYVALVTMFWRLRLRP</sequence>
<feature type="transmembrane region" description="Helical" evidence="1">
    <location>
        <begin position="20"/>
        <end position="38"/>
    </location>
</feature>
<feature type="transmembrane region" description="Helical" evidence="1">
    <location>
        <begin position="87"/>
        <end position="109"/>
    </location>
</feature>
<accession>A0ABT3SJH7</accession>